<dbReference type="GO" id="GO:0009253">
    <property type="term" value="P:peptidoglycan catabolic process"/>
    <property type="evidence" value="ECO:0007669"/>
    <property type="project" value="InterPro"/>
</dbReference>
<evidence type="ECO:0000256" key="2">
    <source>
        <dbReference type="ARBA" id="ARBA00022801"/>
    </source>
</evidence>
<keyword evidence="5" id="KW-1185">Reference proteome</keyword>
<dbReference type="GO" id="GO:0003796">
    <property type="term" value="F:lysozyme activity"/>
    <property type="evidence" value="ECO:0007669"/>
    <property type="project" value="InterPro"/>
</dbReference>
<dbReference type="SUPFAM" id="SSF51445">
    <property type="entry name" value="(Trans)glycosidases"/>
    <property type="match status" value="1"/>
</dbReference>
<dbReference type="Gene3D" id="3.20.20.80">
    <property type="entry name" value="Glycosidases"/>
    <property type="match status" value="1"/>
</dbReference>
<evidence type="ECO:0000313" key="5">
    <source>
        <dbReference type="Proteomes" id="UP000305709"/>
    </source>
</evidence>
<keyword evidence="3" id="KW-0326">Glycosidase</keyword>
<dbReference type="AlphaFoldDB" id="A0A5C4N4K7"/>
<comment type="similarity">
    <text evidence="1">Belongs to the glycosyl hydrolase 25 family.</text>
</comment>
<evidence type="ECO:0000256" key="1">
    <source>
        <dbReference type="ARBA" id="ARBA00010646"/>
    </source>
</evidence>
<dbReference type="SMART" id="SM00641">
    <property type="entry name" value="Glyco_25"/>
    <property type="match status" value="1"/>
</dbReference>
<comment type="caution">
    <text evidence="4">The sequence shown here is derived from an EMBL/GenBank/DDBJ whole genome shotgun (WGS) entry which is preliminary data.</text>
</comment>
<dbReference type="PROSITE" id="PS51904">
    <property type="entry name" value="GLYCOSYL_HYDROL_F25_2"/>
    <property type="match status" value="1"/>
</dbReference>
<accession>A0A5C4N4K7</accession>
<evidence type="ECO:0000313" key="4">
    <source>
        <dbReference type="EMBL" id="TNC62909.1"/>
    </source>
</evidence>
<dbReference type="EMBL" id="VDFV01000054">
    <property type="protein sequence ID" value="TNC62909.1"/>
    <property type="molecule type" value="Genomic_DNA"/>
</dbReference>
<name>A0A5C4N4K7_9RHOB</name>
<dbReference type="Proteomes" id="UP000305709">
    <property type="component" value="Unassembled WGS sequence"/>
</dbReference>
<organism evidence="4 5">
    <name type="scientific">Rubellimicrobium roseum</name>
    <dbReference type="NCBI Taxonomy" id="687525"/>
    <lineage>
        <taxon>Bacteria</taxon>
        <taxon>Pseudomonadati</taxon>
        <taxon>Pseudomonadota</taxon>
        <taxon>Alphaproteobacteria</taxon>
        <taxon>Rhodobacterales</taxon>
        <taxon>Roseobacteraceae</taxon>
        <taxon>Rubellimicrobium</taxon>
    </lineage>
</organism>
<dbReference type="InterPro" id="IPR017853">
    <property type="entry name" value="GH"/>
</dbReference>
<dbReference type="InterPro" id="IPR002053">
    <property type="entry name" value="Glyco_hydro_25"/>
</dbReference>
<protein>
    <submittedName>
        <fullName evidence="4">Glycoside hydrolase</fullName>
    </submittedName>
</protein>
<evidence type="ECO:0000256" key="3">
    <source>
        <dbReference type="ARBA" id="ARBA00023295"/>
    </source>
</evidence>
<dbReference type="PANTHER" id="PTHR34135">
    <property type="entry name" value="LYSOZYME"/>
    <property type="match status" value="1"/>
</dbReference>
<proteinExistence type="inferred from homology"/>
<sequence length="268" mass="29538">MGLAALAGCGNRHMVARHSVTHPPVSTPPASQALPFATVARPSFGDAHPVVWPGRTPAMHPVHGMDVSRYQTDIDWHTARAHGVSFAFIKATEGADWADPAFAGHWISAAAAGVPRGAYHFYYFCRSAAEQARWFIAHVPRERGALPPVLDIEWNSASRTCPFRPDPASVRAEVMTFLNTVGRHYDQRPILYTTLDFWHENQLWLLDGAQPWLRSVAQHPSDAYADEPWTFWQYSGTGLVPGVAGPVDVNAFAGSHASWAVWLAENTH</sequence>
<keyword evidence="2 4" id="KW-0378">Hydrolase</keyword>
<dbReference type="OrthoDB" id="9798192at2"/>
<reference evidence="4 5" key="1">
    <citation type="submission" date="2019-06" db="EMBL/GenBank/DDBJ databases">
        <authorList>
            <person name="Jiang L."/>
        </authorList>
    </citation>
    <scope>NUCLEOTIDE SEQUENCE [LARGE SCALE GENOMIC DNA]</scope>
    <source>
        <strain evidence="4 5">YIM 48858</strain>
    </source>
</reference>
<dbReference type="PANTHER" id="PTHR34135:SF2">
    <property type="entry name" value="LYSOZYME"/>
    <property type="match status" value="1"/>
</dbReference>
<gene>
    <name evidence="4" type="ORF">FHG71_19945</name>
</gene>
<dbReference type="CDD" id="cd06413">
    <property type="entry name" value="GH25_muramidase_1"/>
    <property type="match status" value="1"/>
</dbReference>
<dbReference type="GO" id="GO:0016052">
    <property type="term" value="P:carbohydrate catabolic process"/>
    <property type="evidence" value="ECO:0007669"/>
    <property type="project" value="TreeGrafter"/>
</dbReference>
<dbReference type="InterPro" id="IPR018077">
    <property type="entry name" value="Glyco_hydro_fam25_subgr"/>
</dbReference>
<dbReference type="Pfam" id="PF01183">
    <property type="entry name" value="Glyco_hydro_25"/>
    <property type="match status" value="1"/>
</dbReference>
<dbReference type="GO" id="GO:0016998">
    <property type="term" value="P:cell wall macromolecule catabolic process"/>
    <property type="evidence" value="ECO:0007669"/>
    <property type="project" value="InterPro"/>
</dbReference>